<dbReference type="PROSITE" id="PS50113">
    <property type="entry name" value="PAC"/>
    <property type="match status" value="2"/>
</dbReference>
<dbReference type="Proteomes" id="UP000232638">
    <property type="component" value="Chromosome"/>
</dbReference>
<dbReference type="GO" id="GO:0006355">
    <property type="term" value="P:regulation of DNA-templated transcription"/>
    <property type="evidence" value="ECO:0007669"/>
    <property type="project" value="InterPro"/>
</dbReference>
<dbReference type="PROSITE" id="PS50885">
    <property type="entry name" value="HAMP"/>
    <property type="match status" value="1"/>
</dbReference>
<keyword evidence="14" id="KW-0131">Cell cycle</keyword>
<evidence type="ECO:0000256" key="6">
    <source>
        <dbReference type="ARBA" id="ARBA00022679"/>
    </source>
</evidence>
<evidence type="ECO:0000313" key="25">
    <source>
        <dbReference type="EMBL" id="AUB81205.1"/>
    </source>
</evidence>
<evidence type="ECO:0000256" key="8">
    <source>
        <dbReference type="ARBA" id="ARBA00022741"/>
    </source>
</evidence>
<evidence type="ECO:0000313" key="26">
    <source>
        <dbReference type="Proteomes" id="UP000232638"/>
    </source>
</evidence>
<evidence type="ECO:0000256" key="14">
    <source>
        <dbReference type="ARBA" id="ARBA00023306"/>
    </source>
</evidence>
<feature type="domain" description="HPt" evidence="24">
    <location>
        <begin position="1322"/>
        <end position="1425"/>
    </location>
</feature>
<accession>A0A2K8U6M6</accession>
<dbReference type="InterPro" id="IPR008207">
    <property type="entry name" value="Sig_transdc_His_kin_Hpt_dom"/>
</dbReference>
<feature type="transmembrane region" description="Helical" evidence="18">
    <location>
        <begin position="386"/>
        <end position="404"/>
    </location>
</feature>
<feature type="coiled-coil region" evidence="17">
    <location>
        <begin position="452"/>
        <end position="497"/>
    </location>
</feature>
<dbReference type="SMART" id="SM00387">
    <property type="entry name" value="HATPase_c"/>
    <property type="match status" value="1"/>
</dbReference>
<dbReference type="OrthoDB" id="5756128at2"/>
<dbReference type="InterPro" id="IPR036641">
    <property type="entry name" value="HPT_dom_sf"/>
</dbReference>
<evidence type="ECO:0000256" key="15">
    <source>
        <dbReference type="PROSITE-ProRule" id="PRU00110"/>
    </source>
</evidence>
<dbReference type="PROSITE" id="PS50894">
    <property type="entry name" value="HPT"/>
    <property type="match status" value="1"/>
</dbReference>
<dbReference type="SUPFAM" id="SSF55874">
    <property type="entry name" value="ATPase domain of HSP90 chaperone/DNA topoisomerase II/histidine kinase"/>
    <property type="match status" value="1"/>
</dbReference>
<dbReference type="PROSITE" id="PS50110">
    <property type="entry name" value="RESPONSE_REGULATORY"/>
    <property type="match status" value="1"/>
</dbReference>
<keyword evidence="13 18" id="KW-0472">Membrane</keyword>
<dbReference type="SMART" id="SM00388">
    <property type="entry name" value="HisKA"/>
    <property type="match status" value="1"/>
</dbReference>
<keyword evidence="17" id="KW-0175">Coiled coil</keyword>
<dbReference type="InterPro" id="IPR036890">
    <property type="entry name" value="HATPase_C_sf"/>
</dbReference>
<dbReference type="SMART" id="SM00091">
    <property type="entry name" value="PAS"/>
    <property type="match status" value="3"/>
</dbReference>
<reference evidence="25 26" key="1">
    <citation type="submission" date="2017-03" db="EMBL/GenBank/DDBJ databases">
        <title>Complete genome sequence of Candidatus 'Thiodictyon syntrophicum' sp. nov. strain Cad16T, a photolithoautotroph purple sulfur bacterium isolated from an alpine meromictic lake.</title>
        <authorList>
            <person name="Luedin S.M."/>
            <person name="Pothier J.F."/>
            <person name="Danza F."/>
            <person name="Storelli N."/>
            <person name="Wittwer M."/>
            <person name="Tonolla M."/>
        </authorList>
    </citation>
    <scope>NUCLEOTIDE SEQUENCE [LARGE SCALE GENOMIC DNA]</scope>
    <source>
        <strain evidence="25 26">Cad16T</strain>
    </source>
</reference>
<evidence type="ECO:0000256" key="10">
    <source>
        <dbReference type="ARBA" id="ARBA00022840"/>
    </source>
</evidence>
<dbReference type="InterPro" id="IPR035965">
    <property type="entry name" value="PAS-like_dom_sf"/>
</dbReference>
<comment type="subcellular location">
    <subcellularLocation>
        <location evidence="2">Cell membrane</location>
        <topology evidence="2">Multi-pass membrane protein</topology>
    </subcellularLocation>
</comment>
<dbReference type="SUPFAM" id="SSF47384">
    <property type="entry name" value="Homodimeric domain of signal transducing histidine kinase"/>
    <property type="match status" value="1"/>
</dbReference>
<gene>
    <name evidence="25" type="ORF">THSYN_09740</name>
</gene>
<dbReference type="InterPro" id="IPR004358">
    <property type="entry name" value="Sig_transdc_His_kin-like_C"/>
</dbReference>
<feature type="domain" description="Histidine kinase" evidence="19">
    <location>
        <begin position="902"/>
        <end position="1123"/>
    </location>
</feature>
<feature type="transmembrane region" description="Helical" evidence="18">
    <location>
        <begin position="37"/>
        <end position="58"/>
    </location>
</feature>
<dbReference type="SMART" id="SM00086">
    <property type="entry name" value="PAC"/>
    <property type="match status" value="3"/>
</dbReference>
<dbReference type="KEGG" id="tsy:THSYN_09740"/>
<dbReference type="Gene3D" id="6.10.340.10">
    <property type="match status" value="1"/>
</dbReference>
<evidence type="ECO:0000256" key="13">
    <source>
        <dbReference type="ARBA" id="ARBA00023136"/>
    </source>
</evidence>
<feature type="domain" description="Response regulatory" evidence="20">
    <location>
        <begin position="1153"/>
        <end position="1271"/>
    </location>
</feature>
<dbReference type="FunFam" id="3.30.565.10:FF:000010">
    <property type="entry name" value="Sensor histidine kinase RcsC"/>
    <property type="match status" value="1"/>
</dbReference>
<dbReference type="SUPFAM" id="SSF55785">
    <property type="entry name" value="PYP-like sensor domain (PAS domain)"/>
    <property type="match status" value="3"/>
</dbReference>
<dbReference type="Gene3D" id="3.30.565.10">
    <property type="entry name" value="Histidine kinase-like ATPase, C-terminal domain"/>
    <property type="match status" value="1"/>
</dbReference>
<dbReference type="GO" id="GO:0005524">
    <property type="term" value="F:ATP binding"/>
    <property type="evidence" value="ECO:0007669"/>
    <property type="project" value="UniProtKB-KW"/>
</dbReference>
<dbReference type="GO" id="GO:0005886">
    <property type="term" value="C:plasma membrane"/>
    <property type="evidence" value="ECO:0007669"/>
    <property type="project" value="UniProtKB-SubCell"/>
</dbReference>
<keyword evidence="6" id="KW-0808">Transferase</keyword>
<evidence type="ECO:0000256" key="5">
    <source>
        <dbReference type="ARBA" id="ARBA00022553"/>
    </source>
</evidence>
<evidence type="ECO:0000256" key="1">
    <source>
        <dbReference type="ARBA" id="ARBA00000085"/>
    </source>
</evidence>
<dbReference type="CDD" id="cd00130">
    <property type="entry name" value="PAS"/>
    <property type="match status" value="2"/>
</dbReference>
<evidence type="ECO:0000259" key="23">
    <source>
        <dbReference type="PROSITE" id="PS50885"/>
    </source>
</evidence>
<dbReference type="Pfam" id="PF02518">
    <property type="entry name" value="HATPase_c"/>
    <property type="match status" value="1"/>
</dbReference>
<evidence type="ECO:0000256" key="16">
    <source>
        <dbReference type="PROSITE-ProRule" id="PRU00169"/>
    </source>
</evidence>
<keyword evidence="7 18" id="KW-0812">Transmembrane</keyword>
<name>A0A2K8U6M6_9GAMM</name>
<dbReference type="SMART" id="SM00304">
    <property type="entry name" value="HAMP"/>
    <property type="match status" value="1"/>
</dbReference>
<keyword evidence="5 16" id="KW-0597">Phosphoprotein</keyword>
<evidence type="ECO:0000259" key="20">
    <source>
        <dbReference type="PROSITE" id="PS50110"/>
    </source>
</evidence>
<evidence type="ECO:0000259" key="21">
    <source>
        <dbReference type="PROSITE" id="PS50112"/>
    </source>
</evidence>
<feature type="domain" description="PAS" evidence="21">
    <location>
        <begin position="758"/>
        <end position="828"/>
    </location>
</feature>
<protein>
    <recommendedName>
        <fullName evidence="3">histidine kinase</fullName>
        <ecNumber evidence="3">2.7.13.3</ecNumber>
    </recommendedName>
</protein>
<dbReference type="PRINTS" id="PR00344">
    <property type="entry name" value="BCTRLSENSOR"/>
</dbReference>
<dbReference type="InterPro" id="IPR001610">
    <property type="entry name" value="PAC"/>
</dbReference>
<feature type="modified residue" description="4-aspartylphosphate" evidence="16">
    <location>
        <position position="1204"/>
    </location>
</feature>
<dbReference type="InterPro" id="IPR003660">
    <property type="entry name" value="HAMP_dom"/>
</dbReference>
<dbReference type="Gene3D" id="3.40.50.2300">
    <property type="match status" value="1"/>
</dbReference>
<evidence type="ECO:0000256" key="11">
    <source>
        <dbReference type="ARBA" id="ARBA00022989"/>
    </source>
</evidence>
<keyword evidence="9" id="KW-0418">Kinase</keyword>
<dbReference type="SUPFAM" id="SSF52172">
    <property type="entry name" value="CheY-like"/>
    <property type="match status" value="1"/>
</dbReference>
<dbReference type="CDD" id="cd00082">
    <property type="entry name" value="HisKA"/>
    <property type="match status" value="1"/>
</dbReference>
<dbReference type="InterPro" id="IPR001789">
    <property type="entry name" value="Sig_transdc_resp-reg_receiver"/>
</dbReference>
<dbReference type="InterPro" id="IPR005467">
    <property type="entry name" value="His_kinase_dom"/>
</dbReference>
<dbReference type="InterPro" id="IPR011006">
    <property type="entry name" value="CheY-like_superfamily"/>
</dbReference>
<dbReference type="EMBL" id="CP020370">
    <property type="protein sequence ID" value="AUB81205.1"/>
    <property type="molecule type" value="Genomic_DNA"/>
</dbReference>
<keyword evidence="8" id="KW-0547">Nucleotide-binding</keyword>
<feature type="modified residue" description="Phosphohistidine" evidence="15">
    <location>
        <position position="1361"/>
    </location>
</feature>
<evidence type="ECO:0000256" key="4">
    <source>
        <dbReference type="ARBA" id="ARBA00022475"/>
    </source>
</evidence>
<dbReference type="Gene3D" id="1.20.120.160">
    <property type="entry name" value="HPT domain"/>
    <property type="match status" value="1"/>
</dbReference>
<sequence length="1507" mass="162522">MTVTVPATPAPPPAGRPCTGRGAWVTALAAKVSLRTLLVATFTLLAIGAAGTVGMLSYQAGRQAVTTLANQLMAEIGARVDQRLAWYLSGLRNIVETNAVLIRQGRLAADDTAGLQGHFAAQLGLFPGVDSIGLVSARRDMLMLARGGPDALIIRRCDAATGYRLHHFRADADGRPGELIESRDNYDPHNDPPGKPWYPAVRESGQGSWRLSVSLAKGQDHPALITFYALPFDDGRGVAQGVLVAGMTLSGIGEFLQGLQVSAHGRALLLDRDGLLVATSTGETPFDSRARTEHGQNVAVETRRLAASASTDAVTREAARHLSALQPALGQLRVPLRFDFAFNGQRYLAQVAAAVPELSHPDWLTLVIAPRRDFTDLIAAHLHRPVLLAGLTLVIAVLLGLVAADAISRPLRQLTAATRRLAEGDFAQSLPPAPIRDLRELGESYGKMTLRLRDAFGELHQLNQTLRVAEGELAGQNQQLERRVAARTAELAAAQTRVQDNERRTRRMLDYIPTAIAASTLEPDSRVTYLNEQFVQTFGYTLADIPRVQDWARRAYPDEDYRRGAMDWWDAAVATAISQRGEVDSREYRIICKDGTARDAVIRATTLDDLLLVSFFDITVRKQAETELRQSEARLRSYFEQPLVGIAVTSLDKGWLEINDRLCTILGYTRDELRRKTWTELTHPDDLAADVAEFERVLRGERDSYSLEKRFVRADGRVVPTDISVACIRGPDTRPEYFVALIQDVTERRRAAEALRESEEKFRLAFDNANTGMCLVDLGGRLFQVNDKMTAIFGYAKAELEGMTVNDLAYPDDLGLSPQFIDHAVHGTGDSASFEKRYRHRQGRLIIGEVASSLVRDAQGQPRYFISQVQDITDRKHAERELAQARDAAETANRAKGEFLAHMSHEIRTPMNVVLGLAQVLNREPLTPTQRDMVGRIQTAGQSLLVIINDILDLSKIEAEQLRLEPRPFVLGALLERIDTMMAPGARAKGLVLRVAAAPAVPGALLGDALRLEQVLLNLIGNAVKFTERGQVTLAVRLLRTEPAAVRLRFRVQDTGIGIAAEALERLFTPFTQAEEGITRRFGGTGLGLAISKRLVALMGGEIGVASRVGEGSTFLFELSLARASAADGVLAPVAPLGGAVLRPTAPRLAGAHFLLVDDSAMNRDLVERALALEGATATLAADGQQALQVLSSRPGVFDAVLMDVRMPVMDGLTATRLIRAELGLTDLPVIALTAGVLAEEREAARAAGVNAFLPKPLDLEQLTAVLLNWVKPRSAAPDADTAAAPGAPIPAAAPVRGQDAVAGLPDIEGIDRARAGYLMPDRDLFLRALGWFADEHGQTADRTVRDLAQGERASAARRMHNLRAGAGQLGAADLAALAGALEAAIDGGETGLEGRLAALGRQVADLLAASVPWREAATPGTPASAGAPPPLDAERLAALREDLRRRNLKARQGFEDLRPALAGALGEAGAEALGGAIHGLRYAQALAALDEAAAGPNRDTVQETNP</sequence>
<evidence type="ECO:0000259" key="22">
    <source>
        <dbReference type="PROSITE" id="PS50113"/>
    </source>
</evidence>
<keyword evidence="11 18" id="KW-1133">Transmembrane helix</keyword>
<dbReference type="InterPro" id="IPR036097">
    <property type="entry name" value="HisK_dim/P_sf"/>
</dbReference>
<evidence type="ECO:0000256" key="2">
    <source>
        <dbReference type="ARBA" id="ARBA00004651"/>
    </source>
</evidence>
<dbReference type="Pfam" id="PF08447">
    <property type="entry name" value="PAS_3"/>
    <property type="match status" value="2"/>
</dbReference>
<keyword evidence="26" id="KW-1185">Reference proteome</keyword>
<evidence type="ECO:0000256" key="9">
    <source>
        <dbReference type="ARBA" id="ARBA00022777"/>
    </source>
</evidence>
<keyword evidence="4" id="KW-1003">Cell membrane</keyword>
<dbReference type="CDD" id="cd06225">
    <property type="entry name" value="HAMP"/>
    <property type="match status" value="1"/>
</dbReference>
<dbReference type="InterPro" id="IPR000700">
    <property type="entry name" value="PAS-assoc_C"/>
</dbReference>
<evidence type="ECO:0000256" key="12">
    <source>
        <dbReference type="ARBA" id="ARBA00023012"/>
    </source>
</evidence>
<evidence type="ECO:0000256" key="3">
    <source>
        <dbReference type="ARBA" id="ARBA00012438"/>
    </source>
</evidence>
<dbReference type="RefSeq" id="WP_100918980.1">
    <property type="nucleotide sequence ID" value="NZ_CP020370.1"/>
</dbReference>
<evidence type="ECO:0000259" key="19">
    <source>
        <dbReference type="PROSITE" id="PS50109"/>
    </source>
</evidence>
<evidence type="ECO:0000256" key="7">
    <source>
        <dbReference type="ARBA" id="ARBA00022692"/>
    </source>
</evidence>
<feature type="domain" description="HAMP" evidence="23">
    <location>
        <begin position="405"/>
        <end position="457"/>
    </location>
</feature>
<feature type="domain" description="PAC" evidence="22">
    <location>
        <begin position="705"/>
        <end position="757"/>
    </location>
</feature>
<dbReference type="GO" id="GO:0000155">
    <property type="term" value="F:phosphorelay sensor kinase activity"/>
    <property type="evidence" value="ECO:0007669"/>
    <property type="project" value="InterPro"/>
</dbReference>
<dbReference type="Gene3D" id="1.10.287.130">
    <property type="match status" value="1"/>
</dbReference>
<keyword evidence="10" id="KW-0067">ATP-binding</keyword>
<dbReference type="NCBIfam" id="TIGR00229">
    <property type="entry name" value="sensory_box"/>
    <property type="match status" value="2"/>
</dbReference>
<dbReference type="Gene3D" id="3.30.450.20">
    <property type="entry name" value="PAS domain"/>
    <property type="match status" value="4"/>
</dbReference>
<dbReference type="InterPro" id="IPR013767">
    <property type="entry name" value="PAS_fold"/>
</dbReference>
<feature type="domain" description="PAS" evidence="21">
    <location>
        <begin position="631"/>
        <end position="701"/>
    </location>
</feature>
<keyword evidence="12" id="KW-0902">Two-component regulatory system</keyword>
<evidence type="ECO:0000256" key="17">
    <source>
        <dbReference type="SAM" id="Coils"/>
    </source>
</evidence>
<dbReference type="Pfam" id="PF00989">
    <property type="entry name" value="PAS"/>
    <property type="match status" value="1"/>
</dbReference>
<proteinExistence type="predicted"/>
<dbReference type="InterPro" id="IPR003661">
    <property type="entry name" value="HisK_dim/P_dom"/>
</dbReference>
<dbReference type="Pfam" id="PF00512">
    <property type="entry name" value="HisKA"/>
    <property type="match status" value="1"/>
</dbReference>
<dbReference type="PROSITE" id="PS50109">
    <property type="entry name" value="HIS_KIN"/>
    <property type="match status" value="1"/>
</dbReference>
<dbReference type="InterPro" id="IPR013655">
    <property type="entry name" value="PAS_fold_3"/>
</dbReference>
<dbReference type="CDD" id="cd16922">
    <property type="entry name" value="HATPase_EvgS-ArcB-TorS-like"/>
    <property type="match status" value="1"/>
</dbReference>
<comment type="catalytic activity">
    <reaction evidence="1">
        <text>ATP + protein L-histidine = ADP + protein N-phospho-L-histidine.</text>
        <dbReference type="EC" id="2.7.13.3"/>
    </reaction>
</comment>
<dbReference type="PANTHER" id="PTHR45339">
    <property type="entry name" value="HYBRID SIGNAL TRANSDUCTION HISTIDINE KINASE J"/>
    <property type="match status" value="1"/>
</dbReference>
<dbReference type="SMART" id="SM00448">
    <property type="entry name" value="REC"/>
    <property type="match status" value="1"/>
</dbReference>
<dbReference type="SUPFAM" id="SSF47226">
    <property type="entry name" value="Histidine-containing phosphotransfer domain, HPT domain"/>
    <property type="match status" value="1"/>
</dbReference>
<organism evidence="25 26">
    <name type="scientific">Candidatus Thiodictyon syntrophicum</name>
    <dbReference type="NCBI Taxonomy" id="1166950"/>
    <lineage>
        <taxon>Bacteria</taxon>
        <taxon>Pseudomonadati</taxon>
        <taxon>Pseudomonadota</taxon>
        <taxon>Gammaproteobacteria</taxon>
        <taxon>Chromatiales</taxon>
        <taxon>Chromatiaceae</taxon>
        <taxon>Thiodictyon</taxon>
    </lineage>
</organism>
<dbReference type="CDD" id="cd17546">
    <property type="entry name" value="REC_hyHK_CKI1_RcsC-like"/>
    <property type="match status" value="1"/>
</dbReference>
<evidence type="ECO:0000256" key="18">
    <source>
        <dbReference type="SAM" id="Phobius"/>
    </source>
</evidence>
<dbReference type="InterPro" id="IPR003594">
    <property type="entry name" value="HATPase_dom"/>
</dbReference>
<evidence type="ECO:0000259" key="24">
    <source>
        <dbReference type="PROSITE" id="PS50894"/>
    </source>
</evidence>
<dbReference type="PROSITE" id="PS50112">
    <property type="entry name" value="PAS"/>
    <property type="match status" value="2"/>
</dbReference>
<dbReference type="InterPro" id="IPR000014">
    <property type="entry name" value="PAS"/>
</dbReference>
<dbReference type="FunFam" id="1.10.287.130:FF:000038">
    <property type="entry name" value="Sensory transduction histidine kinase"/>
    <property type="match status" value="1"/>
</dbReference>
<dbReference type="PANTHER" id="PTHR45339:SF1">
    <property type="entry name" value="HYBRID SIGNAL TRANSDUCTION HISTIDINE KINASE J"/>
    <property type="match status" value="1"/>
</dbReference>
<dbReference type="Pfam" id="PF00072">
    <property type="entry name" value="Response_reg"/>
    <property type="match status" value="1"/>
</dbReference>
<feature type="domain" description="PAC" evidence="22">
    <location>
        <begin position="832"/>
        <end position="884"/>
    </location>
</feature>
<dbReference type="SUPFAM" id="SSF158472">
    <property type="entry name" value="HAMP domain-like"/>
    <property type="match status" value="1"/>
</dbReference>
<dbReference type="EC" id="2.7.13.3" evidence="3"/>
<dbReference type="Pfam" id="PF00672">
    <property type="entry name" value="HAMP"/>
    <property type="match status" value="1"/>
</dbReference>